<keyword evidence="3" id="KW-1185">Reference proteome</keyword>
<sequence length="89" mass="10093">MRLVGSYIHSSAAEIFAKPRAVGTARLFECHRPQSTSTNLERIKVCPRHTPLEQGFTRVRPVIGDVPQEPHQLLLHPQGKRDLQDIPNF</sequence>
<dbReference type="EMBL" id="BGPR01028041">
    <property type="protein sequence ID" value="GBN98960.1"/>
    <property type="molecule type" value="Genomic_DNA"/>
</dbReference>
<evidence type="ECO:0000256" key="1">
    <source>
        <dbReference type="SAM" id="MobiDB-lite"/>
    </source>
</evidence>
<dbReference type="Proteomes" id="UP000499080">
    <property type="component" value="Unassembled WGS sequence"/>
</dbReference>
<feature type="compositionally biased region" description="Basic and acidic residues" evidence="1">
    <location>
        <begin position="79"/>
        <end position="89"/>
    </location>
</feature>
<protein>
    <submittedName>
        <fullName evidence="2">Uncharacterized protein</fullName>
    </submittedName>
</protein>
<name>A0A4Y2TG32_ARAVE</name>
<comment type="caution">
    <text evidence="2">The sequence shown here is derived from an EMBL/GenBank/DDBJ whole genome shotgun (WGS) entry which is preliminary data.</text>
</comment>
<proteinExistence type="predicted"/>
<evidence type="ECO:0000313" key="3">
    <source>
        <dbReference type="Proteomes" id="UP000499080"/>
    </source>
</evidence>
<accession>A0A4Y2TG32</accession>
<organism evidence="2 3">
    <name type="scientific">Araneus ventricosus</name>
    <name type="common">Orbweaver spider</name>
    <name type="synonym">Epeira ventricosa</name>
    <dbReference type="NCBI Taxonomy" id="182803"/>
    <lineage>
        <taxon>Eukaryota</taxon>
        <taxon>Metazoa</taxon>
        <taxon>Ecdysozoa</taxon>
        <taxon>Arthropoda</taxon>
        <taxon>Chelicerata</taxon>
        <taxon>Arachnida</taxon>
        <taxon>Araneae</taxon>
        <taxon>Araneomorphae</taxon>
        <taxon>Entelegynae</taxon>
        <taxon>Araneoidea</taxon>
        <taxon>Araneidae</taxon>
        <taxon>Araneus</taxon>
    </lineage>
</organism>
<gene>
    <name evidence="2" type="ORF">AVEN_30836_1</name>
</gene>
<evidence type="ECO:0000313" key="2">
    <source>
        <dbReference type="EMBL" id="GBN98960.1"/>
    </source>
</evidence>
<feature type="region of interest" description="Disordered" evidence="1">
    <location>
        <begin position="68"/>
        <end position="89"/>
    </location>
</feature>
<reference evidence="2 3" key="1">
    <citation type="journal article" date="2019" name="Sci. Rep.">
        <title>Orb-weaving spider Araneus ventricosus genome elucidates the spidroin gene catalogue.</title>
        <authorList>
            <person name="Kono N."/>
            <person name="Nakamura H."/>
            <person name="Ohtoshi R."/>
            <person name="Moran D.A.P."/>
            <person name="Shinohara A."/>
            <person name="Yoshida Y."/>
            <person name="Fujiwara M."/>
            <person name="Mori M."/>
            <person name="Tomita M."/>
            <person name="Arakawa K."/>
        </authorList>
    </citation>
    <scope>NUCLEOTIDE SEQUENCE [LARGE SCALE GENOMIC DNA]</scope>
</reference>
<dbReference type="AlphaFoldDB" id="A0A4Y2TG32"/>